<dbReference type="SUPFAM" id="SSF103473">
    <property type="entry name" value="MFS general substrate transporter"/>
    <property type="match status" value="1"/>
</dbReference>
<organism evidence="9 10">
    <name type="scientific">Longivirga aurantiaca</name>
    <dbReference type="NCBI Taxonomy" id="1837743"/>
    <lineage>
        <taxon>Bacteria</taxon>
        <taxon>Bacillati</taxon>
        <taxon>Actinomycetota</taxon>
        <taxon>Actinomycetes</taxon>
        <taxon>Sporichthyales</taxon>
        <taxon>Sporichthyaceae</taxon>
        <taxon>Longivirga</taxon>
    </lineage>
</organism>
<evidence type="ECO:0000256" key="3">
    <source>
        <dbReference type="ARBA" id="ARBA00022475"/>
    </source>
</evidence>
<dbReference type="InterPro" id="IPR020846">
    <property type="entry name" value="MFS_dom"/>
</dbReference>
<dbReference type="PANTHER" id="PTHR23513:SF9">
    <property type="entry name" value="ENTEROBACTIN EXPORTER ENTS"/>
    <property type="match status" value="1"/>
</dbReference>
<keyword evidence="6 7" id="KW-0472">Membrane</keyword>
<dbReference type="EMBL" id="JBHSTI010000002">
    <property type="protein sequence ID" value="MFC6236625.1"/>
    <property type="molecule type" value="Genomic_DNA"/>
</dbReference>
<proteinExistence type="predicted"/>
<feature type="transmembrane region" description="Helical" evidence="7">
    <location>
        <begin position="50"/>
        <end position="69"/>
    </location>
</feature>
<evidence type="ECO:0000256" key="2">
    <source>
        <dbReference type="ARBA" id="ARBA00022448"/>
    </source>
</evidence>
<feature type="transmembrane region" description="Helical" evidence="7">
    <location>
        <begin position="81"/>
        <end position="99"/>
    </location>
</feature>
<dbReference type="PROSITE" id="PS50850">
    <property type="entry name" value="MFS"/>
    <property type="match status" value="1"/>
</dbReference>
<gene>
    <name evidence="9" type="ORF">ACFQGU_01950</name>
</gene>
<feature type="transmembrane region" description="Helical" evidence="7">
    <location>
        <begin position="261"/>
        <end position="283"/>
    </location>
</feature>
<keyword evidence="4 7" id="KW-0812">Transmembrane</keyword>
<evidence type="ECO:0000256" key="5">
    <source>
        <dbReference type="ARBA" id="ARBA00022989"/>
    </source>
</evidence>
<evidence type="ECO:0000313" key="9">
    <source>
        <dbReference type="EMBL" id="MFC6236625.1"/>
    </source>
</evidence>
<comment type="subcellular location">
    <subcellularLocation>
        <location evidence="1">Cell inner membrane</location>
        <topology evidence="1">Multi-pass membrane protein</topology>
    </subcellularLocation>
</comment>
<evidence type="ECO:0000259" key="8">
    <source>
        <dbReference type="PROSITE" id="PS50850"/>
    </source>
</evidence>
<comment type="caution">
    <text evidence="9">The sequence shown here is derived from an EMBL/GenBank/DDBJ whole genome shotgun (WGS) entry which is preliminary data.</text>
</comment>
<feature type="transmembrane region" description="Helical" evidence="7">
    <location>
        <begin position="175"/>
        <end position="193"/>
    </location>
</feature>
<feature type="transmembrane region" description="Helical" evidence="7">
    <location>
        <begin position="105"/>
        <end position="124"/>
    </location>
</feature>
<evidence type="ECO:0000256" key="7">
    <source>
        <dbReference type="SAM" id="Phobius"/>
    </source>
</evidence>
<dbReference type="CDD" id="cd06173">
    <property type="entry name" value="MFS_MefA_like"/>
    <property type="match status" value="1"/>
</dbReference>
<dbReference type="InterPro" id="IPR036259">
    <property type="entry name" value="MFS_trans_sf"/>
</dbReference>
<feature type="domain" description="Major facilitator superfamily (MFS) profile" evidence="8">
    <location>
        <begin position="229"/>
        <end position="417"/>
    </location>
</feature>
<dbReference type="Pfam" id="PF05977">
    <property type="entry name" value="MFS_3"/>
    <property type="match status" value="1"/>
</dbReference>
<protein>
    <submittedName>
        <fullName evidence="9">MFS transporter</fullName>
    </submittedName>
</protein>
<dbReference type="Gene3D" id="1.20.1250.20">
    <property type="entry name" value="MFS general substrate transporter like domains"/>
    <property type="match status" value="1"/>
</dbReference>
<keyword evidence="3" id="KW-1003">Cell membrane</keyword>
<dbReference type="InterPro" id="IPR010290">
    <property type="entry name" value="TM_effector"/>
</dbReference>
<feature type="transmembrane region" description="Helical" evidence="7">
    <location>
        <begin position="295"/>
        <end position="313"/>
    </location>
</feature>
<reference evidence="10" key="1">
    <citation type="journal article" date="2019" name="Int. J. Syst. Evol. Microbiol.">
        <title>The Global Catalogue of Microorganisms (GCM) 10K type strain sequencing project: providing services to taxonomists for standard genome sequencing and annotation.</title>
        <authorList>
            <consortium name="The Broad Institute Genomics Platform"/>
            <consortium name="The Broad Institute Genome Sequencing Center for Infectious Disease"/>
            <person name="Wu L."/>
            <person name="Ma J."/>
        </authorList>
    </citation>
    <scope>NUCLEOTIDE SEQUENCE [LARGE SCALE GENOMIC DNA]</scope>
    <source>
        <strain evidence="10">CGMCC 4.7317</strain>
    </source>
</reference>
<keyword evidence="5 7" id="KW-1133">Transmembrane helix</keyword>
<feature type="transmembrane region" description="Helical" evidence="7">
    <location>
        <begin position="231"/>
        <end position="255"/>
    </location>
</feature>
<evidence type="ECO:0000256" key="4">
    <source>
        <dbReference type="ARBA" id="ARBA00022692"/>
    </source>
</evidence>
<dbReference type="PANTHER" id="PTHR23513">
    <property type="entry name" value="INTEGRAL MEMBRANE EFFLUX PROTEIN-RELATED"/>
    <property type="match status" value="1"/>
</dbReference>
<feature type="transmembrane region" description="Helical" evidence="7">
    <location>
        <begin position="21"/>
        <end position="44"/>
    </location>
</feature>
<name>A0ABW1SX25_9ACTN</name>
<evidence type="ECO:0000313" key="10">
    <source>
        <dbReference type="Proteomes" id="UP001596138"/>
    </source>
</evidence>
<dbReference type="Proteomes" id="UP001596138">
    <property type="component" value="Unassembled WGS sequence"/>
</dbReference>
<feature type="transmembrane region" description="Helical" evidence="7">
    <location>
        <begin position="145"/>
        <end position="169"/>
    </location>
</feature>
<sequence>MARLFADLSPLRASADYRRIILAHGVSNIGQQMTAVAVGIQVYALTQSSLAVGLVGLFQLVPLIGFGLYGGAMSDTHDRRTLGLVAALGLMGCAGILVAQSALGLGSVAVLYAVVAIQSAFFAIGNPARQAIIPRLIAPEMLPAANALGMLAWGLGFTVGPLVGGFVIAATGGVAWAYAADLVLFTGVVYAMWRLRPVPPEAAAEDRRTGWAAVGEGLRFLRGKHNLQMSFYVDIAAMVFGMPRALFPAIAAAMYADDPKMAATAAGILYAAPAAGALVSGVLSGPLGRVRRHGLAIVLSVFAWGLAIAVFGLVSWLPLAALMLALAGAADNVSAVFRSTMLQSATPDEFRGRLQGVFTVVVAGGPRLGDVESGAVAALAGEQFSVVSGGVACIAITAALVAKYPGFLAYDAENPVP</sequence>
<keyword evidence="10" id="KW-1185">Reference proteome</keyword>
<keyword evidence="2" id="KW-0813">Transport</keyword>
<evidence type="ECO:0000256" key="6">
    <source>
        <dbReference type="ARBA" id="ARBA00023136"/>
    </source>
</evidence>
<accession>A0ABW1SX25</accession>
<evidence type="ECO:0000256" key="1">
    <source>
        <dbReference type="ARBA" id="ARBA00004429"/>
    </source>
</evidence>
<dbReference type="RefSeq" id="WP_386763666.1">
    <property type="nucleotide sequence ID" value="NZ_JBHSTI010000002.1"/>
</dbReference>